<organism evidence="2 3">
    <name type="scientific">Streptomyces cylindrosporus</name>
    <dbReference type="NCBI Taxonomy" id="2927583"/>
    <lineage>
        <taxon>Bacteria</taxon>
        <taxon>Bacillati</taxon>
        <taxon>Actinomycetota</taxon>
        <taxon>Actinomycetes</taxon>
        <taxon>Kitasatosporales</taxon>
        <taxon>Streptomycetaceae</taxon>
        <taxon>Streptomyces</taxon>
    </lineage>
</organism>
<dbReference type="EMBL" id="JALDAY010000008">
    <property type="protein sequence ID" value="MCI3274965.1"/>
    <property type="molecule type" value="Genomic_DNA"/>
</dbReference>
<evidence type="ECO:0000313" key="2">
    <source>
        <dbReference type="EMBL" id="MCI3274965.1"/>
    </source>
</evidence>
<comment type="caution">
    <text evidence="2">The sequence shown here is derived from an EMBL/GenBank/DDBJ whole genome shotgun (WGS) entry which is preliminary data.</text>
</comment>
<feature type="compositionally biased region" description="Low complexity" evidence="1">
    <location>
        <begin position="1"/>
        <end position="50"/>
    </location>
</feature>
<evidence type="ECO:0000256" key="1">
    <source>
        <dbReference type="SAM" id="MobiDB-lite"/>
    </source>
</evidence>
<protein>
    <submittedName>
        <fullName evidence="2">Uncharacterized protein</fullName>
    </submittedName>
</protein>
<keyword evidence="3" id="KW-1185">Reference proteome</keyword>
<proteinExistence type="predicted"/>
<dbReference type="Proteomes" id="UP001165269">
    <property type="component" value="Unassembled WGS sequence"/>
</dbReference>
<dbReference type="RefSeq" id="WP_242768707.1">
    <property type="nucleotide sequence ID" value="NZ_JALDAY010000008.1"/>
</dbReference>
<name>A0ABS9YCP5_9ACTN</name>
<gene>
    <name evidence="2" type="ORF">MQP27_28180</name>
</gene>
<sequence length="64" mass="6154">MSETTSETSPGTAAGTTSDTATEVVVVTPVTVTVTDGTAGEEPAAAGPEETGVEWAEAVDGGAV</sequence>
<evidence type="ECO:0000313" key="3">
    <source>
        <dbReference type="Proteomes" id="UP001165269"/>
    </source>
</evidence>
<feature type="region of interest" description="Disordered" evidence="1">
    <location>
        <begin position="1"/>
        <end position="64"/>
    </location>
</feature>
<reference evidence="2" key="1">
    <citation type="submission" date="2022-03" db="EMBL/GenBank/DDBJ databases">
        <title>Streptomyces 7R015 and 7R016 isolated from Barleria lupulina in Thailand.</title>
        <authorList>
            <person name="Kanchanasin P."/>
            <person name="Phongsopitanun W."/>
            <person name="Tanasupawat S."/>
        </authorList>
    </citation>
    <scope>NUCLEOTIDE SEQUENCE</scope>
    <source>
        <strain evidence="2">7R015</strain>
    </source>
</reference>
<accession>A0ABS9YCP5</accession>